<organism evidence="1">
    <name type="scientific">uncultured Caudovirales phage</name>
    <dbReference type="NCBI Taxonomy" id="2100421"/>
    <lineage>
        <taxon>Viruses</taxon>
        <taxon>Duplodnaviria</taxon>
        <taxon>Heunggongvirae</taxon>
        <taxon>Uroviricota</taxon>
        <taxon>Caudoviricetes</taxon>
        <taxon>Peduoviridae</taxon>
        <taxon>Maltschvirus</taxon>
        <taxon>Maltschvirus maltsch</taxon>
    </lineage>
</organism>
<dbReference type="Pfam" id="PF11123">
    <property type="entry name" value="DNA_Packaging_2"/>
    <property type="match status" value="1"/>
</dbReference>
<evidence type="ECO:0000313" key="1">
    <source>
        <dbReference type="EMBL" id="CAB5155901.1"/>
    </source>
</evidence>
<proteinExistence type="predicted"/>
<dbReference type="InterPro" id="IPR024345">
    <property type="entry name" value="DNA_matur_Phage_T7-like"/>
</dbReference>
<name>A0A6J7W6S3_9CAUD</name>
<gene>
    <name evidence="1" type="ORF">UFOVP149_36</name>
</gene>
<sequence length="84" mass="9106">MSKDKLKSIYDLFVDEMEKMLVEGKTVVAGDDVVKVSADAATLNVIRQFLKDNNVGGAPVAANPANRLVDKLPFPKDAAKEAHH</sequence>
<reference evidence="1" key="1">
    <citation type="submission" date="2020-05" db="EMBL/GenBank/DDBJ databases">
        <authorList>
            <person name="Chiriac C."/>
            <person name="Salcher M."/>
            <person name="Ghai R."/>
            <person name="Kavagutti S V."/>
        </authorList>
    </citation>
    <scope>NUCLEOTIDE SEQUENCE</scope>
</reference>
<protein>
    <submittedName>
        <fullName evidence="1">Uncharacterized protein</fullName>
    </submittedName>
</protein>
<accession>A0A6J7W6S3</accession>
<dbReference type="EMBL" id="LR798198">
    <property type="protein sequence ID" value="CAB5155901.1"/>
    <property type="molecule type" value="Genomic_DNA"/>
</dbReference>